<keyword evidence="4" id="KW-0547">Nucleotide-binding</keyword>
<evidence type="ECO:0000256" key="1">
    <source>
        <dbReference type="ARBA" id="ARBA00000085"/>
    </source>
</evidence>
<name>A0A3N1Y7D0_9GAMM</name>
<dbReference type="SMART" id="SM00387">
    <property type="entry name" value="HATPase_c"/>
    <property type="match status" value="1"/>
</dbReference>
<dbReference type="Gene3D" id="3.30.450.40">
    <property type="match status" value="1"/>
</dbReference>
<dbReference type="InterPro" id="IPR036890">
    <property type="entry name" value="HATPase_C_sf"/>
</dbReference>
<evidence type="ECO:0000259" key="8">
    <source>
        <dbReference type="PROSITE" id="PS50109"/>
    </source>
</evidence>
<accession>A0A3N1Y7D0</accession>
<evidence type="ECO:0000313" key="9">
    <source>
        <dbReference type="EMBL" id="ROR34713.1"/>
    </source>
</evidence>
<evidence type="ECO:0000256" key="2">
    <source>
        <dbReference type="ARBA" id="ARBA00012438"/>
    </source>
</evidence>
<dbReference type="InterPro" id="IPR050980">
    <property type="entry name" value="2C_sensor_his_kinase"/>
</dbReference>
<dbReference type="Gene3D" id="3.30.565.10">
    <property type="entry name" value="Histidine kinase-like ATPase, C-terminal domain"/>
    <property type="match status" value="1"/>
</dbReference>
<dbReference type="GO" id="GO:0004673">
    <property type="term" value="F:protein histidine kinase activity"/>
    <property type="evidence" value="ECO:0007669"/>
    <property type="project" value="UniProtKB-EC"/>
</dbReference>
<dbReference type="Pfam" id="PF02518">
    <property type="entry name" value="HATPase_c"/>
    <property type="match status" value="1"/>
</dbReference>
<keyword evidence="3" id="KW-0808">Transferase</keyword>
<dbReference type="InterPro" id="IPR029016">
    <property type="entry name" value="GAF-like_dom_sf"/>
</dbReference>
<evidence type="ECO:0000256" key="4">
    <source>
        <dbReference type="ARBA" id="ARBA00022741"/>
    </source>
</evidence>
<sequence length="679" mass="72874">MEIDAALVSHALGAAAFGGLTLLLAFGWRGTAPGAAFLAAAGLTALWAGLHVLYAAAGVPPLRALLAAEVARDLAWIGFLALTMLAGRRRVLALAGAGALAGGVLALDLLPLHRVGGHWAVAGHLALALAGLVAVEQLWRNAPPARRWALKFLCLGLGGLFAYDFYLYADALLLRRISPALWQARVAAEGLMAPLLAVAAARNRDWAVDIAVSRRAVFHSAALLGAGVYLLFMAAAGYYIRRFGGTWGAVWQVVFLVGAAVLLAALMASGRMRAWLRVFISRNFYSYKHDYRDAWMRLTRTLAGTESDLPPAERAIHALAELFECPGGALWLRDEHGAYRPRAWLNLTPPPEAVVAPDEPLAAALAGREWVIEPAEVAASPERYPGLRLPPWLEALGAWLVVPLWLHEAPMGFVVLAPPRAPVRLIWEDYDLLRIAGRQAAGHLAQMQAAEALSQARQFEAYHRLSAYVVHDLKNLAAQLGLLAANARRHGGNPAFLDDMVATLENAVGRMNRLVAQLRSGRREGARRAVDLAALAAAVVTERARVQPAPRLEAAPPGPWVEADPDRLTTVLRHVVQNAQEATPPDGRVTVRVGTDGGRALVEIEDTGTGMDATFLRERLFRPFDSTKGLSGMGIGAYECREYVRALGGEVAVESSPGRGTCFRIRLPLAAEAVQEAAG</sequence>
<dbReference type="PANTHER" id="PTHR44936">
    <property type="entry name" value="SENSOR PROTEIN CREC"/>
    <property type="match status" value="1"/>
</dbReference>
<dbReference type="InterPro" id="IPR003594">
    <property type="entry name" value="HATPase_dom"/>
</dbReference>
<comment type="caution">
    <text evidence="9">The sequence shown here is derived from an EMBL/GenBank/DDBJ whole genome shotgun (WGS) entry which is preliminary data.</text>
</comment>
<feature type="transmembrane region" description="Helical" evidence="7">
    <location>
        <begin position="6"/>
        <end position="28"/>
    </location>
</feature>
<keyword evidence="5 9" id="KW-0418">Kinase</keyword>
<keyword evidence="7" id="KW-0472">Membrane</keyword>
<dbReference type="SUPFAM" id="SSF55781">
    <property type="entry name" value="GAF domain-like"/>
    <property type="match status" value="1"/>
</dbReference>
<feature type="transmembrane region" description="Helical" evidence="7">
    <location>
        <begin position="221"/>
        <end position="240"/>
    </location>
</feature>
<dbReference type="OrthoDB" id="9785691at2"/>
<dbReference type="GO" id="GO:0005524">
    <property type="term" value="F:ATP binding"/>
    <property type="evidence" value="ECO:0007669"/>
    <property type="project" value="UniProtKB-KW"/>
</dbReference>
<dbReference type="InterPro" id="IPR014265">
    <property type="entry name" value="XrtA/PrsK"/>
</dbReference>
<evidence type="ECO:0000256" key="6">
    <source>
        <dbReference type="ARBA" id="ARBA00022840"/>
    </source>
</evidence>
<dbReference type="PROSITE" id="PS50109">
    <property type="entry name" value="HIS_KIN"/>
    <property type="match status" value="1"/>
</dbReference>
<keyword evidence="6" id="KW-0067">ATP-binding</keyword>
<dbReference type="InterPro" id="IPR003018">
    <property type="entry name" value="GAF"/>
</dbReference>
<proteinExistence type="predicted"/>
<keyword evidence="7" id="KW-1133">Transmembrane helix</keyword>
<feature type="transmembrane region" description="Helical" evidence="7">
    <location>
        <begin position="35"/>
        <end position="56"/>
    </location>
</feature>
<dbReference type="Pfam" id="PF13492">
    <property type="entry name" value="GAF_3"/>
    <property type="match status" value="1"/>
</dbReference>
<comment type="catalytic activity">
    <reaction evidence="1">
        <text>ATP + protein L-histidine = ADP + protein N-phospho-L-histidine.</text>
        <dbReference type="EC" id="2.7.13.3"/>
    </reaction>
</comment>
<feature type="transmembrane region" description="Helical" evidence="7">
    <location>
        <begin position="246"/>
        <end position="268"/>
    </location>
</feature>
<evidence type="ECO:0000256" key="7">
    <source>
        <dbReference type="SAM" id="Phobius"/>
    </source>
</evidence>
<dbReference type="InterPro" id="IPR005467">
    <property type="entry name" value="His_kinase_dom"/>
</dbReference>
<feature type="transmembrane region" description="Helical" evidence="7">
    <location>
        <begin position="91"/>
        <end position="110"/>
    </location>
</feature>
<dbReference type="NCBIfam" id="TIGR02916">
    <property type="entry name" value="PEP_his_kin"/>
    <property type="match status" value="1"/>
</dbReference>
<dbReference type="EMBL" id="RJVI01000001">
    <property type="protein sequence ID" value="ROR34713.1"/>
    <property type="molecule type" value="Genomic_DNA"/>
</dbReference>
<dbReference type="EC" id="2.7.13.3" evidence="2"/>
<feature type="transmembrane region" description="Helical" evidence="7">
    <location>
        <begin position="116"/>
        <end position="136"/>
    </location>
</feature>
<dbReference type="InterPro" id="IPR004358">
    <property type="entry name" value="Sig_transdc_His_kin-like_C"/>
</dbReference>
<dbReference type="PANTHER" id="PTHR44936:SF10">
    <property type="entry name" value="SENSOR PROTEIN RSTB"/>
    <property type="match status" value="1"/>
</dbReference>
<evidence type="ECO:0000256" key="3">
    <source>
        <dbReference type="ARBA" id="ARBA00022679"/>
    </source>
</evidence>
<keyword evidence="7" id="KW-0812">Transmembrane</keyword>
<dbReference type="SUPFAM" id="SSF55874">
    <property type="entry name" value="ATPase domain of HSP90 chaperone/DNA topoisomerase II/histidine kinase"/>
    <property type="match status" value="1"/>
</dbReference>
<evidence type="ECO:0000256" key="5">
    <source>
        <dbReference type="ARBA" id="ARBA00022777"/>
    </source>
</evidence>
<evidence type="ECO:0000313" key="10">
    <source>
        <dbReference type="Proteomes" id="UP000276634"/>
    </source>
</evidence>
<feature type="transmembrane region" description="Helical" evidence="7">
    <location>
        <begin position="148"/>
        <end position="168"/>
    </location>
</feature>
<dbReference type="Proteomes" id="UP000276634">
    <property type="component" value="Unassembled WGS sequence"/>
</dbReference>
<dbReference type="RefSeq" id="WP_123400114.1">
    <property type="nucleotide sequence ID" value="NZ_RJVI01000001.1"/>
</dbReference>
<gene>
    <name evidence="9" type="ORF">EDC57_0615</name>
</gene>
<dbReference type="PRINTS" id="PR00344">
    <property type="entry name" value="BCTRLSENSOR"/>
</dbReference>
<protein>
    <recommendedName>
        <fullName evidence="2">histidine kinase</fullName>
        <ecNumber evidence="2">2.7.13.3</ecNumber>
    </recommendedName>
</protein>
<keyword evidence="10" id="KW-1185">Reference proteome</keyword>
<feature type="domain" description="Histidine kinase" evidence="8">
    <location>
        <begin position="468"/>
        <end position="671"/>
    </location>
</feature>
<organism evidence="9 10">
    <name type="scientific">Inmirania thermothiophila</name>
    <dbReference type="NCBI Taxonomy" id="1750597"/>
    <lineage>
        <taxon>Bacteria</taxon>
        <taxon>Pseudomonadati</taxon>
        <taxon>Pseudomonadota</taxon>
        <taxon>Gammaproteobacteria</taxon>
        <taxon>Chromatiales</taxon>
        <taxon>Ectothiorhodospiraceae</taxon>
        <taxon>Inmirania</taxon>
    </lineage>
</organism>
<reference evidence="9 10" key="1">
    <citation type="submission" date="2018-11" db="EMBL/GenBank/DDBJ databases">
        <title>Genomic Encyclopedia of Type Strains, Phase IV (KMG-IV): sequencing the most valuable type-strain genomes for metagenomic binning, comparative biology and taxonomic classification.</title>
        <authorList>
            <person name="Goeker M."/>
        </authorList>
    </citation>
    <scope>NUCLEOTIDE SEQUENCE [LARGE SCALE GENOMIC DNA]</scope>
    <source>
        <strain evidence="9 10">DSM 100275</strain>
    </source>
</reference>
<dbReference type="AlphaFoldDB" id="A0A3N1Y7D0"/>